<evidence type="ECO:0000313" key="1">
    <source>
        <dbReference type="EMBL" id="RNA00056.1"/>
    </source>
</evidence>
<accession>A0A3M7PLR1</accession>
<sequence>MKSRKNQLKRNLSSKNNIINDLKGDFLVLNRLNKDWKYIICSGTAVSSMLTKLTETDDD</sequence>
<reference evidence="1 2" key="1">
    <citation type="journal article" date="2018" name="Sci. Rep.">
        <title>Genomic signatures of local adaptation to the degree of environmental predictability in rotifers.</title>
        <authorList>
            <person name="Franch-Gras L."/>
            <person name="Hahn C."/>
            <person name="Garcia-Roger E.M."/>
            <person name="Carmona M.J."/>
            <person name="Serra M."/>
            <person name="Gomez A."/>
        </authorList>
    </citation>
    <scope>NUCLEOTIDE SEQUENCE [LARGE SCALE GENOMIC DNA]</scope>
    <source>
        <strain evidence="1">HYR1</strain>
    </source>
</reference>
<dbReference type="AlphaFoldDB" id="A0A3M7PLR1"/>
<name>A0A3M7PLR1_BRAPC</name>
<dbReference type="EMBL" id="REGN01009945">
    <property type="protein sequence ID" value="RNA00056.1"/>
    <property type="molecule type" value="Genomic_DNA"/>
</dbReference>
<protein>
    <submittedName>
        <fullName evidence="1">Uncharacterized protein</fullName>
    </submittedName>
</protein>
<dbReference type="Proteomes" id="UP000276133">
    <property type="component" value="Unassembled WGS sequence"/>
</dbReference>
<organism evidence="1 2">
    <name type="scientific">Brachionus plicatilis</name>
    <name type="common">Marine rotifer</name>
    <name type="synonym">Brachionus muelleri</name>
    <dbReference type="NCBI Taxonomy" id="10195"/>
    <lineage>
        <taxon>Eukaryota</taxon>
        <taxon>Metazoa</taxon>
        <taxon>Spiralia</taxon>
        <taxon>Gnathifera</taxon>
        <taxon>Rotifera</taxon>
        <taxon>Eurotatoria</taxon>
        <taxon>Monogononta</taxon>
        <taxon>Pseudotrocha</taxon>
        <taxon>Ploima</taxon>
        <taxon>Brachionidae</taxon>
        <taxon>Brachionus</taxon>
    </lineage>
</organism>
<evidence type="ECO:0000313" key="2">
    <source>
        <dbReference type="Proteomes" id="UP000276133"/>
    </source>
</evidence>
<keyword evidence="2" id="KW-1185">Reference proteome</keyword>
<proteinExistence type="predicted"/>
<gene>
    <name evidence="1" type="ORF">BpHYR1_032444</name>
</gene>
<comment type="caution">
    <text evidence="1">The sequence shown here is derived from an EMBL/GenBank/DDBJ whole genome shotgun (WGS) entry which is preliminary data.</text>
</comment>